<name>A0A9N9EKA3_9GLOM</name>
<dbReference type="EMBL" id="CAJVPJ010007813">
    <property type="protein sequence ID" value="CAG8677702.1"/>
    <property type="molecule type" value="Genomic_DNA"/>
</dbReference>
<comment type="caution">
    <text evidence="2">The sequence shown here is derived from an EMBL/GenBank/DDBJ whole genome shotgun (WGS) entry which is preliminary data.</text>
</comment>
<sequence length="99" mass="11382">RIPEGTVMVSQERHVQPPLSQEQSSTLHLVKLGTCRGNFYDRHRHCKTDVDSNKLPIIFGSYRHALRNGSLVKPSTFAKTSKFPQRFFGVERKRDDSNI</sequence>
<gene>
    <name evidence="2" type="ORF">POCULU_LOCUS11321</name>
</gene>
<feature type="region of interest" description="Disordered" evidence="1">
    <location>
        <begin position="1"/>
        <end position="24"/>
    </location>
</feature>
<proteinExistence type="predicted"/>
<protein>
    <submittedName>
        <fullName evidence="2">7362_t:CDS:1</fullName>
    </submittedName>
</protein>
<dbReference type="Proteomes" id="UP000789572">
    <property type="component" value="Unassembled WGS sequence"/>
</dbReference>
<organism evidence="2 3">
    <name type="scientific">Paraglomus occultum</name>
    <dbReference type="NCBI Taxonomy" id="144539"/>
    <lineage>
        <taxon>Eukaryota</taxon>
        <taxon>Fungi</taxon>
        <taxon>Fungi incertae sedis</taxon>
        <taxon>Mucoromycota</taxon>
        <taxon>Glomeromycotina</taxon>
        <taxon>Glomeromycetes</taxon>
        <taxon>Paraglomerales</taxon>
        <taxon>Paraglomeraceae</taxon>
        <taxon>Paraglomus</taxon>
    </lineage>
</organism>
<dbReference type="AlphaFoldDB" id="A0A9N9EKA3"/>
<accession>A0A9N9EKA3</accession>
<feature type="non-terminal residue" evidence="2">
    <location>
        <position position="99"/>
    </location>
</feature>
<evidence type="ECO:0000313" key="2">
    <source>
        <dbReference type="EMBL" id="CAG8677702.1"/>
    </source>
</evidence>
<evidence type="ECO:0000313" key="3">
    <source>
        <dbReference type="Proteomes" id="UP000789572"/>
    </source>
</evidence>
<keyword evidence="3" id="KW-1185">Reference proteome</keyword>
<reference evidence="2" key="1">
    <citation type="submission" date="2021-06" db="EMBL/GenBank/DDBJ databases">
        <authorList>
            <person name="Kallberg Y."/>
            <person name="Tangrot J."/>
            <person name="Rosling A."/>
        </authorList>
    </citation>
    <scope>NUCLEOTIDE SEQUENCE</scope>
    <source>
        <strain evidence="2">IA702</strain>
    </source>
</reference>
<feature type="non-terminal residue" evidence="2">
    <location>
        <position position="1"/>
    </location>
</feature>
<evidence type="ECO:0000256" key="1">
    <source>
        <dbReference type="SAM" id="MobiDB-lite"/>
    </source>
</evidence>